<dbReference type="GeneID" id="107904846"/>
<dbReference type="KEGG" id="ghi:107904846"/>
<feature type="domain" description="DUF7804" evidence="1">
    <location>
        <begin position="78"/>
        <end position="160"/>
    </location>
</feature>
<protein>
    <recommendedName>
        <fullName evidence="1">DUF7804 domain-containing protein</fullName>
    </recommendedName>
</protein>
<dbReference type="PANTHER" id="PTHR35127">
    <property type="entry name" value="OS03G0736900 PROTEIN"/>
    <property type="match status" value="1"/>
</dbReference>
<proteinExistence type="predicted"/>
<dbReference type="Proteomes" id="UP000818029">
    <property type="component" value="Chromosome D05"/>
</dbReference>
<evidence type="ECO:0000313" key="2">
    <source>
        <dbReference type="Proteomes" id="UP000818029"/>
    </source>
</evidence>
<dbReference type="PANTHER" id="PTHR35127:SF1">
    <property type="entry name" value="GENOME ASSEMBLY, CHROMOSOME: A10"/>
    <property type="match status" value="1"/>
</dbReference>
<reference evidence="3" key="2">
    <citation type="submission" date="2025-08" db="UniProtKB">
        <authorList>
            <consortium name="RefSeq"/>
        </authorList>
    </citation>
    <scope>IDENTIFICATION</scope>
</reference>
<dbReference type="InterPro" id="IPR056706">
    <property type="entry name" value="DUF7804"/>
</dbReference>
<dbReference type="Pfam" id="PF25089">
    <property type="entry name" value="DUF7804"/>
    <property type="match status" value="1"/>
</dbReference>
<reference evidence="2" key="1">
    <citation type="journal article" date="2020" name="Nat. Genet.">
        <title>Genomic diversifications of five Gossypium allopolyploid species and their impact on cotton improvement.</title>
        <authorList>
            <person name="Chen Z.J."/>
            <person name="Sreedasyam A."/>
            <person name="Ando A."/>
            <person name="Song Q."/>
            <person name="De Santiago L.M."/>
            <person name="Hulse-Kemp A.M."/>
            <person name="Ding M."/>
            <person name="Ye W."/>
            <person name="Kirkbride R.C."/>
            <person name="Jenkins J."/>
            <person name="Plott C."/>
            <person name="Lovell J."/>
            <person name="Lin Y.M."/>
            <person name="Vaughn R."/>
            <person name="Liu B."/>
            <person name="Simpson S."/>
            <person name="Scheffler B.E."/>
            <person name="Wen L."/>
            <person name="Saski C.A."/>
            <person name="Grover C.E."/>
            <person name="Hu G."/>
            <person name="Conover J.L."/>
            <person name="Carlson J.W."/>
            <person name="Shu S."/>
            <person name="Boston L.B."/>
            <person name="Williams M."/>
            <person name="Peterson D.G."/>
            <person name="McGee K."/>
            <person name="Jones D.C."/>
            <person name="Wendel J.F."/>
            <person name="Stelly D.M."/>
            <person name="Grimwood J."/>
            <person name="Schmutz J."/>
        </authorList>
    </citation>
    <scope>NUCLEOTIDE SEQUENCE [LARGE SCALE GENOMIC DNA]</scope>
    <source>
        <strain evidence="2">cv. TM-1</strain>
    </source>
</reference>
<keyword evidence="2" id="KW-1185">Reference proteome</keyword>
<name>A0A1U8JEY9_GOSHI</name>
<evidence type="ECO:0000259" key="1">
    <source>
        <dbReference type="Pfam" id="PF25089"/>
    </source>
</evidence>
<evidence type="ECO:0000313" key="3">
    <source>
        <dbReference type="RefSeq" id="XP_016686839.1"/>
    </source>
</evidence>
<dbReference type="STRING" id="3635.A0A1U8JEY9"/>
<sequence length="236" mass="26605">MAVAGGVCRGGNVCLRRRDSFNLFNFHNQNARPRCFMVSGSQSSSGSRKEKMLASSKVRRVSLLQPLLKQEKTRGKELSYEKIDEWMRDSVAEIVKRLPESPLLVQVFSDVKNNTTRTRTEKAEEDKWGLVKQKWEKGESPMPDGVIFVEQIQQGEEEEEGKEEVCNTRAWGIVVQGIGAAAPACYLLKTSKVGSGLGIRCTHFCLVRVKSFRETAFSQLKNCWLSQQAILEDNET</sequence>
<accession>A0A1U8JEY9</accession>
<dbReference type="AlphaFoldDB" id="A0A1U8JEY9"/>
<dbReference type="OrthoDB" id="2013011at2759"/>
<organism evidence="2 3">
    <name type="scientific">Gossypium hirsutum</name>
    <name type="common">Upland cotton</name>
    <name type="synonym">Gossypium mexicanum</name>
    <dbReference type="NCBI Taxonomy" id="3635"/>
    <lineage>
        <taxon>Eukaryota</taxon>
        <taxon>Viridiplantae</taxon>
        <taxon>Streptophyta</taxon>
        <taxon>Embryophyta</taxon>
        <taxon>Tracheophyta</taxon>
        <taxon>Spermatophyta</taxon>
        <taxon>Magnoliopsida</taxon>
        <taxon>eudicotyledons</taxon>
        <taxon>Gunneridae</taxon>
        <taxon>Pentapetalae</taxon>
        <taxon>rosids</taxon>
        <taxon>malvids</taxon>
        <taxon>Malvales</taxon>
        <taxon>Malvaceae</taxon>
        <taxon>Malvoideae</taxon>
        <taxon>Gossypium</taxon>
    </lineage>
</organism>
<gene>
    <name evidence="3" type="primary">LOC107904846</name>
</gene>
<dbReference type="RefSeq" id="XP_016686839.1">
    <property type="nucleotide sequence ID" value="XM_016831350.2"/>
</dbReference>
<dbReference type="PaxDb" id="3635-A0A1U8JEY9"/>